<evidence type="ECO:0000259" key="3">
    <source>
        <dbReference type="Pfam" id="PF07687"/>
    </source>
</evidence>
<evidence type="ECO:0000256" key="2">
    <source>
        <dbReference type="PIRSR" id="PIRSR005962-1"/>
    </source>
</evidence>
<proteinExistence type="inferred from homology"/>
<dbReference type="PIRSF" id="PIRSF005962">
    <property type="entry name" value="Pept_M20D_amidohydro"/>
    <property type="match status" value="1"/>
</dbReference>
<dbReference type="InterPro" id="IPR036264">
    <property type="entry name" value="Bact_exopeptidase_dim_dom"/>
</dbReference>
<dbReference type="PANTHER" id="PTHR11014:SF63">
    <property type="entry name" value="METALLOPEPTIDASE, PUTATIVE (AFU_ORTHOLOGUE AFUA_6G09600)-RELATED"/>
    <property type="match status" value="1"/>
</dbReference>
<dbReference type="Pfam" id="PF07687">
    <property type="entry name" value="M20_dimer"/>
    <property type="match status" value="1"/>
</dbReference>
<dbReference type="RefSeq" id="XP_040670243.1">
    <property type="nucleotide sequence ID" value="XM_040816232.1"/>
</dbReference>
<dbReference type="EMBL" id="KV878131">
    <property type="protein sequence ID" value="OJJ04481.1"/>
    <property type="molecule type" value="Genomic_DNA"/>
</dbReference>
<dbReference type="GO" id="GO:0046872">
    <property type="term" value="F:metal ion binding"/>
    <property type="evidence" value="ECO:0007669"/>
    <property type="project" value="UniProtKB-KW"/>
</dbReference>
<dbReference type="Gene3D" id="3.40.630.10">
    <property type="entry name" value="Zn peptidases"/>
    <property type="match status" value="1"/>
</dbReference>
<name>A0A1L9PSK6_ASPVE</name>
<sequence>MHNPDSQNTALHGIVNQYRPDMAPYEAIYCRLHRDPELSGQEKETSSIVASHLRKQGFEVHSNIGGYGVAGILRNGPGPTVLLRADMDALPMEEKTGLEYSSKRSVRNKDGREVPVMHACGHDTHVTGLLGGSELLYAARDQWSGTLVVIFQPSEEELNGAQAMLDDGLYDKIPKPDIVLAQHVIRMRAGTVAVRPGRLLTATDAFDVRIFGRGGHGSSPQMCVDPIVIGASIITRLQSIVSREITPGELAIVSCGSIQAGHAPNIIPDQCDLKLSLRSYEPRVRKRLCTAVKRIIEAECAASGAPQKPQITHTINAPATHNDAETVKELQKTFGSYFGDSLVETEPATASEDFSLLATAVGAPYVMWLFGGIEAEKWDDAVSRDAVDELPGNHSPFFGPDMKPTLKTAVDAMAVGALTFLKTKCLN</sequence>
<feature type="binding site" evidence="2">
    <location>
        <position position="394"/>
    </location>
    <ligand>
        <name>Mn(2+)</name>
        <dbReference type="ChEBI" id="CHEBI:29035"/>
        <label>2</label>
    </ligand>
</feature>
<reference evidence="5" key="1">
    <citation type="journal article" date="2017" name="Genome Biol.">
        <title>Comparative genomics reveals high biological diversity and specific adaptations in the industrially and medically important fungal genus Aspergillus.</title>
        <authorList>
            <person name="de Vries R.P."/>
            <person name="Riley R."/>
            <person name="Wiebenga A."/>
            <person name="Aguilar-Osorio G."/>
            <person name="Amillis S."/>
            <person name="Uchima C.A."/>
            <person name="Anderluh G."/>
            <person name="Asadollahi M."/>
            <person name="Askin M."/>
            <person name="Barry K."/>
            <person name="Battaglia E."/>
            <person name="Bayram O."/>
            <person name="Benocci T."/>
            <person name="Braus-Stromeyer S.A."/>
            <person name="Caldana C."/>
            <person name="Canovas D."/>
            <person name="Cerqueira G.C."/>
            <person name="Chen F."/>
            <person name="Chen W."/>
            <person name="Choi C."/>
            <person name="Clum A."/>
            <person name="Dos Santos R.A."/>
            <person name="Damasio A.R."/>
            <person name="Diallinas G."/>
            <person name="Emri T."/>
            <person name="Fekete E."/>
            <person name="Flipphi M."/>
            <person name="Freyberg S."/>
            <person name="Gallo A."/>
            <person name="Gournas C."/>
            <person name="Habgood R."/>
            <person name="Hainaut M."/>
            <person name="Harispe M.L."/>
            <person name="Henrissat B."/>
            <person name="Hilden K.S."/>
            <person name="Hope R."/>
            <person name="Hossain A."/>
            <person name="Karabika E."/>
            <person name="Karaffa L."/>
            <person name="Karanyi Z."/>
            <person name="Krasevec N."/>
            <person name="Kuo A."/>
            <person name="Kusch H."/>
            <person name="LaButti K."/>
            <person name="Lagendijk E.L."/>
            <person name="Lapidus A."/>
            <person name="Levasseur A."/>
            <person name="Lindquist E."/>
            <person name="Lipzen A."/>
            <person name="Logrieco A.F."/>
            <person name="MacCabe A."/>
            <person name="Maekelae M.R."/>
            <person name="Malavazi I."/>
            <person name="Melin P."/>
            <person name="Meyer V."/>
            <person name="Mielnichuk N."/>
            <person name="Miskei M."/>
            <person name="Molnar A.P."/>
            <person name="Mule G."/>
            <person name="Ngan C.Y."/>
            <person name="Orejas M."/>
            <person name="Orosz E."/>
            <person name="Ouedraogo J.P."/>
            <person name="Overkamp K.M."/>
            <person name="Park H.-S."/>
            <person name="Perrone G."/>
            <person name="Piumi F."/>
            <person name="Punt P.J."/>
            <person name="Ram A.F."/>
            <person name="Ramon A."/>
            <person name="Rauscher S."/>
            <person name="Record E."/>
            <person name="Riano-Pachon D.M."/>
            <person name="Robert V."/>
            <person name="Roehrig J."/>
            <person name="Ruller R."/>
            <person name="Salamov A."/>
            <person name="Salih N.S."/>
            <person name="Samson R.A."/>
            <person name="Sandor E."/>
            <person name="Sanguinetti M."/>
            <person name="Schuetze T."/>
            <person name="Sepcic K."/>
            <person name="Shelest E."/>
            <person name="Sherlock G."/>
            <person name="Sophianopoulou V."/>
            <person name="Squina F.M."/>
            <person name="Sun H."/>
            <person name="Susca A."/>
            <person name="Todd R.B."/>
            <person name="Tsang A."/>
            <person name="Unkles S.E."/>
            <person name="van de Wiele N."/>
            <person name="van Rossen-Uffink D."/>
            <person name="Oliveira J.V."/>
            <person name="Vesth T.C."/>
            <person name="Visser J."/>
            <person name="Yu J.-H."/>
            <person name="Zhou M."/>
            <person name="Andersen M.R."/>
            <person name="Archer D.B."/>
            <person name="Baker S.E."/>
            <person name="Benoit I."/>
            <person name="Brakhage A.A."/>
            <person name="Braus G.H."/>
            <person name="Fischer R."/>
            <person name="Frisvad J.C."/>
            <person name="Goldman G.H."/>
            <person name="Houbraken J."/>
            <person name="Oakley B."/>
            <person name="Pocsi I."/>
            <person name="Scazzocchio C."/>
            <person name="Seiboth B."/>
            <person name="vanKuyk P.A."/>
            <person name="Wortman J."/>
            <person name="Dyer P.S."/>
            <person name="Grigoriev I.V."/>
        </authorList>
    </citation>
    <scope>NUCLEOTIDE SEQUENCE [LARGE SCALE GENOMIC DNA]</scope>
    <source>
        <strain evidence="5">CBS 583.65</strain>
    </source>
</reference>
<evidence type="ECO:0000313" key="5">
    <source>
        <dbReference type="Proteomes" id="UP000184073"/>
    </source>
</evidence>
<dbReference type="FunFam" id="3.30.70.360:FF:000017">
    <property type="entry name" value="Amidohydrolase, putative"/>
    <property type="match status" value="1"/>
</dbReference>
<gene>
    <name evidence="4" type="ORF">ASPVEDRAFT_73985</name>
</gene>
<dbReference type="STRING" id="1036611.A0A1L9PSK6"/>
<organism evidence="4 5">
    <name type="scientific">Aspergillus versicolor CBS 583.65</name>
    <dbReference type="NCBI Taxonomy" id="1036611"/>
    <lineage>
        <taxon>Eukaryota</taxon>
        <taxon>Fungi</taxon>
        <taxon>Dikarya</taxon>
        <taxon>Ascomycota</taxon>
        <taxon>Pezizomycotina</taxon>
        <taxon>Eurotiomycetes</taxon>
        <taxon>Eurotiomycetidae</taxon>
        <taxon>Eurotiales</taxon>
        <taxon>Aspergillaceae</taxon>
        <taxon>Aspergillus</taxon>
        <taxon>Aspergillus subgen. Nidulantes</taxon>
    </lineage>
</organism>
<dbReference type="GeneID" id="63731743"/>
<comment type="similarity">
    <text evidence="1">Belongs to the peptidase M20A family.</text>
</comment>
<keyword evidence="2" id="KW-0464">Manganese</keyword>
<dbReference type="InterPro" id="IPR011650">
    <property type="entry name" value="Peptidase_M20_dimer"/>
</dbReference>
<dbReference type="CDD" id="cd05664">
    <property type="entry name" value="M20_Acy1-like"/>
    <property type="match status" value="1"/>
</dbReference>
<protein>
    <recommendedName>
        <fullName evidence="3">Peptidase M20 dimerisation domain-containing protein</fullName>
    </recommendedName>
</protein>
<dbReference type="NCBIfam" id="TIGR01891">
    <property type="entry name" value="amidohydrolases"/>
    <property type="match status" value="1"/>
</dbReference>
<dbReference type="Pfam" id="PF01546">
    <property type="entry name" value="Peptidase_M20"/>
    <property type="match status" value="1"/>
</dbReference>
<feature type="binding site" evidence="2">
    <location>
        <position position="156"/>
    </location>
    <ligand>
        <name>Mn(2+)</name>
        <dbReference type="ChEBI" id="CHEBI:29035"/>
        <label>2</label>
    </ligand>
</feature>
<dbReference type="OrthoDB" id="6119954at2759"/>
<comment type="cofactor">
    <cofactor evidence="2">
        <name>Mn(2+)</name>
        <dbReference type="ChEBI" id="CHEBI:29035"/>
    </cofactor>
    <text evidence="2">The Mn(2+) ion enhances activity.</text>
</comment>
<keyword evidence="2" id="KW-0479">Metal-binding</keyword>
<dbReference type="PANTHER" id="PTHR11014">
    <property type="entry name" value="PEPTIDASE M20 FAMILY MEMBER"/>
    <property type="match status" value="1"/>
</dbReference>
<dbReference type="AlphaFoldDB" id="A0A1L9PSK6"/>
<dbReference type="VEuPathDB" id="FungiDB:ASPVEDRAFT_73985"/>
<feature type="binding site" evidence="2">
    <location>
        <position position="122"/>
    </location>
    <ligand>
        <name>Mn(2+)</name>
        <dbReference type="ChEBI" id="CHEBI:29035"/>
        <label>2</label>
    </ligand>
</feature>
<feature type="binding site" evidence="2">
    <location>
        <position position="120"/>
    </location>
    <ligand>
        <name>Mn(2+)</name>
        <dbReference type="ChEBI" id="CHEBI:29035"/>
        <label>2</label>
    </ligand>
</feature>
<dbReference type="Proteomes" id="UP000184073">
    <property type="component" value="Unassembled WGS sequence"/>
</dbReference>
<dbReference type="GO" id="GO:0016787">
    <property type="term" value="F:hydrolase activity"/>
    <property type="evidence" value="ECO:0007669"/>
    <property type="project" value="InterPro"/>
</dbReference>
<evidence type="ECO:0000313" key="4">
    <source>
        <dbReference type="EMBL" id="OJJ04481.1"/>
    </source>
</evidence>
<feature type="domain" description="Peptidase M20 dimerisation" evidence="3">
    <location>
        <begin position="206"/>
        <end position="300"/>
    </location>
</feature>
<dbReference type="InterPro" id="IPR002933">
    <property type="entry name" value="Peptidase_M20"/>
</dbReference>
<dbReference type="SUPFAM" id="SSF53187">
    <property type="entry name" value="Zn-dependent exopeptidases"/>
    <property type="match status" value="1"/>
</dbReference>
<feature type="binding site" evidence="2">
    <location>
        <position position="183"/>
    </location>
    <ligand>
        <name>Mn(2+)</name>
        <dbReference type="ChEBI" id="CHEBI:29035"/>
        <label>2</label>
    </ligand>
</feature>
<dbReference type="Gene3D" id="3.30.70.360">
    <property type="match status" value="1"/>
</dbReference>
<keyword evidence="5" id="KW-1185">Reference proteome</keyword>
<accession>A0A1L9PSK6</accession>
<dbReference type="SUPFAM" id="SSF55031">
    <property type="entry name" value="Bacterial exopeptidase dimerisation domain"/>
    <property type="match status" value="1"/>
</dbReference>
<dbReference type="InterPro" id="IPR017439">
    <property type="entry name" value="Amidohydrolase"/>
</dbReference>
<evidence type="ECO:0000256" key="1">
    <source>
        <dbReference type="ARBA" id="ARBA00006247"/>
    </source>
</evidence>